<evidence type="ECO:0000313" key="6">
    <source>
        <dbReference type="EMBL" id="PCF95657.1"/>
    </source>
</evidence>
<dbReference type="InterPro" id="IPR006059">
    <property type="entry name" value="SBP"/>
</dbReference>
<evidence type="ECO:0000256" key="5">
    <source>
        <dbReference type="SAM" id="SignalP"/>
    </source>
</evidence>
<comment type="caution">
    <text evidence="6">The sequence shown here is derived from an EMBL/GenBank/DDBJ whole genome shotgun (WGS) entry which is preliminary data.</text>
</comment>
<accession>A0A2A4HML4</accession>
<dbReference type="PANTHER" id="PTHR43649">
    <property type="entry name" value="ARABINOSE-BINDING PROTEIN-RELATED"/>
    <property type="match status" value="1"/>
</dbReference>
<dbReference type="CDD" id="cd14750">
    <property type="entry name" value="PBP2_TMBP"/>
    <property type="match status" value="1"/>
</dbReference>
<gene>
    <name evidence="6" type="ORF">CPA45_11450</name>
</gene>
<evidence type="ECO:0000256" key="3">
    <source>
        <dbReference type="ARBA" id="ARBA00022448"/>
    </source>
</evidence>
<dbReference type="Proteomes" id="UP000218677">
    <property type="component" value="Unassembled WGS sequence"/>
</dbReference>
<proteinExistence type="inferred from homology"/>
<dbReference type="PANTHER" id="PTHR43649:SF34">
    <property type="entry name" value="ABC TRANSPORTER PERIPLASMIC-BINDING PROTEIN YCJN-RELATED"/>
    <property type="match status" value="1"/>
</dbReference>
<feature type="signal peptide" evidence="5">
    <location>
        <begin position="1"/>
        <end position="26"/>
    </location>
</feature>
<dbReference type="Gene3D" id="3.40.190.10">
    <property type="entry name" value="Periplasmic binding protein-like II"/>
    <property type="match status" value="2"/>
</dbReference>
<evidence type="ECO:0000313" key="7">
    <source>
        <dbReference type="Proteomes" id="UP000218677"/>
    </source>
</evidence>
<protein>
    <submittedName>
        <fullName evidence="6">ABC transporter substrate-binding protein</fullName>
    </submittedName>
</protein>
<comment type="similarity">
    <text evidence="2">Belongs to the bacterial solute-binding protein 1 family.</text>
</comment>
<reference evidence="7" key="1">
    <citation type="submission" date="2017-09" db="EMBL/GenBank/DDBJ databases">
        <authorList>
            <person name="Cho G.-S."/>
            <person name="Oguntoyinbo F.A."/>
            <person name="Cnockaert M."/>
            <person name="Kabisch J."/>
            <person name="Neve H."/>
            <person name="Bockelmann W."/>
            <person name="Wenning M."/>
            <person name="Franz C.M."/>
            <person name="Vandamme P."/>
        </authorList>
    </citation>
    <scope>NUCLEOTIDE SEQUENCE [LARGE SCALE GENOMIC DNA]</scope>
    <source>
        <strain evidence="7">MBT G8648</strain>
    </source>
</reference>
<name>A0A2A4HML4_9GAMM</name>
<feature type="chain" id="PRO_5013105146" evidence="5">
    <location>
        <begin position="27"/>
        <end position="423"/>
    </location>
</feature>
<evidence type="ECO:0000256" key="4">
    <source>
        <dbReference type="ARBA" id="ARBA00022729"/>
    </source>
</evidence>
<keyword evidence="3" id="KW-0813">Transport</keyword>
<dbReference type="RefSeq" id="WP_096651671.1">
    <property type="nucleotide sequence ID" value="NZ_NWUX01000008.1"/>
</dbReference>
<dbReference type="Pfam" id="PF01547">
    <property type="entry name" value="SBP_bac_1"/>
    <property type="match status" value="1"/>
</dbReference>
<dbReference type="SUPFAM" id="SSF53850">
    <property type="entry name" value="Periplasmic binding protein-like II"/>
    <property type="match status" value="1"/>
</dbReference>
<dbReference type="OrthoDB" id="9808332at2"/>
<organism evidence="6 7">
    <name type="scientific">Vreelandella nigrificans</name>
    <dbReference type="NCBI Taxonomy" id="2042704"/>
    <lineage>
        <taxon>Bacteria</taxon>
        <taxon>Pseudomonadati</taxon>
        <taxon>Pseudomonadota</taxon>
        <taxon>Gammaproteobacteria</taxon>
        <taxon>Oceanospirillales</taxon>
        <taxon>Halomonadaceae</taxon>
        <taxon>Vreelandella</taxon>
    </lineage>
</organism>
<keyword evidence="4 5" id="KW-0732">Signal</keyword>
<sequence length="423" mass="45897">MRQYLRTSVVLLSSIALLPTALSATAAEITIACGDGGAADFCPTLAKRWAEANGHHVNIVTTPQSPTEKLSLYQQLLGSQSQDVDVLMIDIVWPGLLADHLVDLNEYLPEGATDGFIPSLMENNTVQGKLVALPWFTDAGLLYYRQDLLDKYDAGVPETWQALTDTARRIQQAEREAGNTRMHGFVFQGRAYEGLTTNALEWIASHGGGTFVDGDGQVTVNNPQTVEALALAASWVGDISPEGVSNYMEEEARGVFQAGNAVFMRNWPYVWSLGQADGTPIQGKFGVAPLPHGAGGQSTATLGGWNWAVSRYSQHPEIAADLVAYLSAEEQQKAHAVEFGRNPTRPMLYEDAEVLEAHPFIGELYETVMNGIPRPASVTGTAYPRVSSAVFNRVHEALSGDVSPEQAIQQLDSELARLGRRGW</sequence>
<dbReference type="InterPro" id="IPR050490">
    <property type="entry name" value="Bact_solute-bd_prot1"/>
</dbReference>
<dbReference type="AlphaFoldDB" id="A0A2A4HML4"/>
<evidence type="ECO:0000256" key="2">
    <source>
        <dbReference type="ARBA" id="ARBA00008520"/>
    </source>
</evidence>
<evidence type="ECO:0000256" key="1">
    <source>
        <dbReference type="ARBA" id="ARBA00004418"/>
    </source>
</evidence>
<dbReference type="GO" id="GO:0042597">
    <property type="term" value="C:periplasmic space"/>
    <property type="evidence" value="ECO:0007669"/>
    <property type="project" value="UniProtKB-SubCell"/>
</dbReference>
<comment type="subcellular location">
    <subcellularLocation>
        <location evidence="1">Periplasm</location>
    </subcellularLocation>
</comment>
<keyword evidence="7" id="KW-1185">Reference proteome</keyword>
<dbReference type="EMBL" id="NWUX01000008">
    <property type="protein sequence ID" value="PCF95657.1"/>
    <property type="molecule type" value="Genomic_DNA"/>
</dbReference>